<dbReference type="EMBL" id="BK015985">
    <property type="protein sequence ID" value="DAF88459.1"/>
    <property type="molecule type" value="Genomic_DNA"/>
</dbReference>
<proteinExistence type="predicted"/>
<name>A0A8S5U1X8_9CAUD</name>
<protein>
    <submittedName>
        <fullName evidence="1">NikA, BACTERIAL CONJUGATION, RELAXASE, DNA</fullName>
    </submittedName>
</protein>
<organism evidence="1">
    <name type="scientific">Siphoviridae sp. ctdHi7</name>
    <dbReference type="NCBI Taxonomy" id="2825577"/>
    <lineage>
        <taxon>Viruses</taxon>
        <taxon>Duplodnaviria</taxon>
        <taxon>Heunggongvirae</taxon>
        <taxon>Uroviricota</taxon>
        <taxon>Caudoviricetes</taxon>
    </lineage>
</organism>
<accession>A0A8S5U1X8</accession>
<reference evidence="1" key="1">
    <citation type="journal article" date="2021" name="Proc. Natl. Acad. Sci. U.S.A.">
        <title>A Catalog of Tens of Thousands of Viruses from Human Metagenomes Reveals Hidden Associations with Chronic Diseases.</title>
        <authorList>
            <person name="Tisza M.J."/>
            <person name="Buck C.B."/>
        </authorList>
    </citation>
    <scope>NUCLEOTIDE SEQUENCE</scope>
    <source>
        <strain evidence="1">CtdHi7</strain>
    </source>
</reference>
<evidence type="ECO:0000313" key="1">
    <source>
        <dbReference type="EMBL" id="DAF88459.1"/>
    </source>
</evidence>
<sequence>MGLNLKITEAENDLLNKCVSETGRSKTDIVVKGIALVYKELQRK</sequence>